<sequence>MSQVHSRRESIEECKDYTPYTSRAHSEHDIEKQNHQGRSHEDNPDILRNYSTDGSPLEISPSHLSQPPTPFIPNGGLTAWLQVLSGFFLFFNSWGLINAFGVFQSYYTTTLIPGHSESAVSWIGSIEAFLLCCTTIFAGPIFDRGYARSLVISGSLLVVFGLMMTSLCTQYWQLMLAQGLCMGVGHGGLFIVSIAIVPSYFSTKRSFALGLAASGSSLGGVIYTIVFHRLVPQLGFGWATRVLGFMALGTLLIPCFCIKTRTTPAPRKKIIDFSGFREAPFSLFSLASFVGFIGLYVPFFFISTFASSKGGLDDTLAFYMLPILSAGSVAGRSLPSFVADFLGPLNVLSVCTLIAGLLGFCWIAIPTQASVGGLVVWALLYGAFSGAFVSLQPSTVVSITDDLSSVGGRLGMNTFCAALGLLIGTPIAGVILEGDSTWVGLQAFCGTTLLVGGALVVVTRWQRVGVELGRKA</sequence>
<dbReference type="PANTHER" id="PTHR11360">
    <property type="entry name" value="MONOCARBOXYLATE TRANSPORTER"/>
    <property type="match status" value="1"/>
</dbReference>
<evidence type="ECO:0000256" key="4">
    <source>
        <dbReference type="SAM" id="Phobius"/>
    </source>
</evidence>
<dbReference type="InterPro" id="IPR020846">
    <property type="entry name" value="MFS_dom"/>
</dbReference>
<evidence type="ECO:0000259" key="5">
    <source>
        <dbReference type="PROSITE" id="PS50850"/>
    </source>
</evidence>
<organism evidence="6 7">
    <name type="scientific">Zasmidium cellare ATCC 36951</name>
    <dbReference type="NCBI Taxonomy" id="1080233"/>
    <lineage>
        <taxon>Eukaryota</taxon>
        <taxon>Fungi</taxon>
        <taxon>Dikarya</taxon>
        <taxon>Ascomycota</taxon>
        <taxon>Pezizomycotina</taxon>
        <taxon>Dothideomycetes</taxon>
        <taxon>Dothideomycetidae</taxon>
        <taxon>Mycosphaerellales</taxon>
        <taxon>Mycosphaerellaceae</taxon>
        <taxon>Zasmidium</taxon>
    </lineage>
</organism>
<dbReference type="GO" id="GO:0016020">
    <property type="term" value="C:membrane"/>
    <property type="evidence" value="ECO:0007669"/>
    <property type="project" value="UniProtKB-SubCell"/>
</dbReference>
<keyword evidence="4" id="KW-1133">Transmembrane helix</keyword>
<dbReference type="PROSITE" id="PS50850">
    <property type="entry name" value="MFS"/>
    <property type="match status" value="1"/>
</dbReference>
<dbReference type="SUPFAM" id="SSF103473">
    <property type="entry name" value="MFS general substrate transporter"/>
    <property type="match status" value="1"/>
</dbReference>
<feature type="domain" description="Major facilitator superfamily (MFS) profile" evidence="5">
    <location>
        <begin position="78"/>
        <end position="464"/>
    </location>
</feature>
<comment type="similarity">
    <text evidence="2">Belongs to the major facilitator superfamily. Monocarboxylate porter (TC 2.A.1.13) family.</text>
</comment>
<dbReference type="Gene3D" id="1.20.1250.20">
    <property type="entry name" value="MFS general substrate transporter like domains"/>
    <property type="match status" value="2"/>
</dbReference>
<feature type="transmembrane region" description="Helical" evidence="4">
    <location>
        <begin position="119"/>
        <end position="138"/>
    </location>
</feature>
<evidence type="ECO:0000313" key="6">
    <source>
        <dbReference type="EMBL" id="KAF2163071.1"/>
    </source>
</evidence>
<feature type="transmembrane region" description="Helical" evidence="4">
    <location>
        <begin position="150"/>
        <end position="172"/>
    </location>
</feature>
<dbReference type="PANTHER" id="PTHR11360:SF234">
    <property type="entry name" value="MFS-TYPE TRANSPORTER DBAD-RELATED"/>
    <property type="match status" value="1"/>
</dbReference>
<feature type="transmembrane region" description="Helical" evidence="4">
    <location>
        <begin position="371"/>
        <end position="391"/>
    </location>
</feature>
<feature type="transmembrane region" description="Helical" evidence="4">
    <location>
        <begin position="208"/>
        <end position="226"/>
    </location>
</feature>
<evidence type="ECO:0000256" key="3">
    <source>
        <dbReference type="SAM" id="MobiDB-lite"/>
    </source>
</evidence>
<feature type="compositionally biased region" description="Basic and acidic residues" evidence="3">
    <location>
        <begin position="24"/>
        <end position="45"/>
    </location>
</feature>
<feature type="transmembrane region" description="Helical" evidence="4">
    <location>
        <begin position="316"/>
        <end position="334"/>
    </location>
</feature>
<dbReference type="InterPro" id="IPR011701">
    <property type="entry name" value="MFS"/>
</dbReference>
<feature type="transmembrane region" description="Helical" evidence="4">
    <location>
        <begin position="87"/>
        <end position="107"/>
    </location>
</feature>
<dbReference type="AlphaFoldDB" id="A0A6A6C7P9"/>
<dbReference type="GeneID" id="54571226"/>
<feature type="transmembrane region" description="Helical" evidence="4">
    <location>
        <begin position="238"/>
        <end position="258"/>
    </location>
</feature>
<evidence type="ECO:0000313" key="7">
    <source>
        <dbReference type="Proteomes" id="UP000799537"/>
    </source>
</evidence>
<protein>
    <recommendedName>
        <fullName evidence="5">Major facilitator superfamily (MFS) profile domain-containing protein</fullName>
    </recommendedName>
</protein>
<comment type="subcellular location">
    <subcellularLocation>
        <location evidence="1">Membrane</location>
        <topology evidence="1">Multi-pass membrane protein</topology>
    </subcellularLocation>
</comment>
<dbReference type="GO" id="GO:0022857">
    <property type="term" value="F:transmembrane transporter activity"/>
    <property type="evidence" value="ECO:0007669"/>
    <property type="project" value="InterPro"/>
</dbReference>
<feature type="transmembrane region" description="Helical" evidence="4">
    <location>
        <begin position="412"/>
        <end position="432"/>
    </location>
</feature>
<evidence type="ECO:0000256" key="2">
    <source>
        <dbReference type="ARBA" id="ARBA00006727"/>
    </source>
</evidence>
<dbReference type="InterPro" id="IPR036259">
    <property type="entry name" value="MFS_trans_sf"/>
</dbReference>
<feature type="transmembrane region" description="Helical" evidence="4">
    <location>
        <begin position="184"/>
        <end position="201"/>
    </location>
</feature>
<feature type="transmembrane region" description="Helical" evidence="4">
    <location>
        <begin position="341"/>
        <end position="365"/>
    </location>
</feature>
<feature type="region of interest" description="Disordered" evidence="3">
    <location>
        <begin position="1"/>
        <end position="51"/>
    </location>
</feature>
<feature type="transmembrane region" description="Helical" evidence="4">
    <location>
        <begin position="438"/>
        <end position="461"/>
    </location>
</feature>
<reference evidence="6" key="1">
    <citation type="journal article" date="2020" name="Stud. Mycol.">
        <title>101 Dothideomycetes genomes: a test case for predicting lifestyles and emergence of pathogens.</title>
        <authorList>
            <person name="Haridas S."/>
            <person name="Albert R."/>
            <person name="Binder M."/>
            <person name="Bloem J."/>
            <person name="Labutti K."/>
            <person name="Salamov A."/>
            <person name="Andreopoulos B."/>
            <person name="Baker S."/>
            <person name="Barry K."/>
            <person name="Bills G."/>
            <person name="Bluhm B."/>
            <person name="Cannon C."/>
            <person name="Castanera R."/>
            <person name="Culley D."/>
            <person name="Daum C."/>
            <person name="Ezra D."/>
            <person name="Gonzalez J."/>
            <person name="Henrissat B."/>
            <person name="Kuo A."/>
            <person name="Liang C."/>
            <person name="Lipzen A."/>
            <person name="Lutzoni F."/>
            <person name="Magnuson J."/>
            <person name="Mondo S."/>
            <person name="Nolan M."/>
            <person name="Ohm R."/>
            <person name="Pangilinan J."/>
            <person name="Park H.-J."/>
            <person name="Ramirez L."/>
            <person name="Alfaro M."/>
            <person name="Sun H."/>
            <person name="Tritt A."/>
            <person name="Yoshinaga Y."/>
            <person name="Zwiers L.-H."/>
            <person name="Turgeon B."/>
            <person name="Goodwin S."/>
            <person name="Spatafora J."/>
            <person name="Crous P."/>
            <person name="Grigoriev I."/>
        </authorList>
    </citation>
    <scope>NUCLEOTIDE SEQUENCE</scope>
    <source>
        <strain evidence="6">ATCC 36951</strain>
    </source>
</reference>
<keyword evidence="4" id="KW-0812">Transmembrane</keyword>
<accession>A0A6A6C7P9</accession>
<feature type="compositionally biased region" description="Basic and acidic residues" evidence="3">
    <location>
        <begin position="1"/>
        <end position="16"/>
    </location>
</feature>
<dbReference type="Proteomes" id="UP000799537">
    <property type="component" value="Unassembled WGS sequence"/>
</dbReference>
<dbReference type="InterPro" id="IPR050327">
    <property type="entry name" value="Proton-linked_MCT"/>
</dbReference>
<dbReference type="EMBL" id="ML993610">
    <property type="protein sequence ID" value="KAF2163071.1"/>
    <property type="molecule type" value="Genomic_DNA"/>
</dbReference>
<feature type="transmembrane region" description="Helical" evidence="4">
    <location>
        <begin position="279"/>
        <end position="304"/>
    </location>
</feature>
<keyword evidence="4" id="KW-0472">Membrane</keyword>
<gene>
    <name evidence="6" type="ORF">M409DRAFT_68706</name>
</gene>
<keyword evidence="7" id="KW-1185">Reference proteome</keyword>
<evidence type="ECO:0000256" key="1">
    <source>
        <dbReference type="ARBA" id="ARBA00004141"/>
    </source>
</evidence>
<proteinExistence type="inferred from homology"/>
<dbReference type="RefSeq" id="XP_033663960.1">
    <property type="nucleotide sequence ID" value="XM_033817954.1"/>
</dbReference>
<dbReference type="OrthoDB" id="6509908at2759"/>
<name>A0A6A6C7P9_ZASCE</name>
<dbReference type="Pfam" id="PF07690">
    <property type="entry name" value="MFS_1"/>
    <property type="match status" value="1"/>
</dbReference>